<dbReference type="KEGG" id="awd:AWOD_II_0952"/>
<evidence type="ECO:0000256" key="1">
    <source>
        <dbReference type="ARBA" id="ARBA00022500"/>
    </source>
</evidence>
<dbReference type="Proteomes" id="UP000032427">
    <property type="component" value="Chromosome 2"/>
</dbReference>
<dbReference type="AlphaFoldDB" id="A0A090IAS7"/>
<organism evidence="3 4">
    <name type="scientific">Aliivibrio wodanis</name>
    <dbReference type="NCBI Taxonomy" id="80852"/>
    <lineage>
        <taxon>Bacteria</taxon>
        <taxon>Pseudomonadati</taxon>
        <taxon>Pseudomonadota</taxon>
        <taxon>Gammaproteobacteria</taxon>
        <taxon>Vibrionales</taxon>
        <taxon>Vibrionaceae</taxon>
        <taxon>Aliivibrio</taxon>
    </lineage>
</organism>
<dbReference type="InterPro" id="IPR028976">
    <property type="entry name" value="CheC-like_sf"/>
</dbReference>
<protein>
    <submittedName>
        <fullName evidence="3">Methyl-accepting chemotaxis protein, CheC-like family</fullName>
    </submittedName>
</protein>
<dbReference type="InterPro" id="IPR038756">
    <property type="entry name" value="CheX-like"/>
</dbReference>
<dbReference type="STRING" id="80852.AWOD_II_0952"/>
<dbReference type="SUPFAM" id="SSF103039">
    <property type="entry name" value="CheC-like"/>
    <property type="match status" value="1"/>
</dbReference>
<keyword evidence="1" id="KW-0145">Chemotaxis</keyword>
<dbReference type="PATRIC" id="fig|80852.17.peg.3750"/>
<proteinExistence type="predicted"/>
<evidence type="ECO:0000313" key="4">
    <source>
        <dbReference type="Proteomes" id="UP000032427"/>
    </source>
</evidence>
<feature type="domain" description="Chemotaxis phosphatase CheX-like" evidence="2">
    <location>
        <begin position="42"/>
        <end position="138"/>
    </location>
</feature>
<dbReference type="Pfam" id="PF13690">
    <property type="entry name" value="CheX"/>
    <property type="match status" value="1"/>
</dbReference>
<dbReference type="Gene3D" id="3.40.1550.10">
    <property type="entry name" value="CheC-like"/>
    <property type="match status" value="1"/>
</dbReference>
<dbReference type="GO" id="GO:0006935">
    <property type="term" value="P:chemotaxis"/>
    <property type="evidence" value="ECO:0007669"/>
    <property type="project" value="UniProtKB-KW"/>
</dbReference>
<dbReference type="GeneID" id="28543207"/>
<evidence type="ECO:0000259" key="2">
    <source>
        <dbReference type="Pfam" id="PF13690"/>
    </source>
</evidence>
<dbReference type="CDD" id="cd17906">
    <property type="entry name" value="CheX"/>
    <property type="match status" value="1"/>
</dbReference>
<evidence type="ECO:0000313" key="3">
    <source>
        <dbReference type="EMBL" id="CED57572.1"/>
    </source>
</evidence>
<reference evidence="4" key="1">
    <citation type="submission" date="2014-09" db="EMBL/GenBank/DDBJ databases">
        <authorList>
            <person name="Hjerde E."/>
        </authorList>
    </citation>
    <scope>NUCLEOTIDE SEQUENCE [LARGE SCALE GENOMIC DNA]</scope>
    <source>
        <strain evidence="4">06/09/139</strain>
    </source>
</reference>
<name>A0A090IAS7_9GAMM</name>
<gene>
    <name evidence="3" type="ORF">AWOD_II_0952</name>
</gene>
<dbReference type="OrthoDB" id="9788100at2"/>
<sequence length="153" mass="17239">MNIGFINPFLVSLINVVETMSNIKLVPKKPMIKTEMYAKGDISGLIGMASQNLKGSLSITFEKKIALIIMKRMLDEIHKEIDRDVIDMVGEITNMVTGGAKRLLSEQNFDFDMAIPVVVSGNDHMIKHQSKDKIVLIPLYSEFGYIFLEISFE</sequence>
<keyword evidence="4" id="KW-1185">Reference proteome</keyword>
<dbReference type="PANTHER" id="PTHR39452:SF1">
    <property type="entry name" value="CHEY-P PHOSPHATASE CHEX"/>
    <property type="match status" value="1"/>
</dbReference>
<dbReference type="HOGENOM" id="CLU_116290_0_0_6"/>
<dbReference type="PANTHER" id="PTHR39452">
    <property type="entry name" value="CHEY-P PHOSPHATASE CHEX"/>
    <property type="match status" value="1"/>
</dbReference>
<dbReference type="EMBL" id="LN554847">
    <property type="protein sequence ID" value="CED57572.1"/>
    <property type="molecule type" value="Genomic_DNA"/>
</dbReference>
<accession>A0A090IAS7</accession>
<dbReference type="InterPro" id="IPR028051">
    <property type="entry name" value="CheX-like_dom"/>
</dbReference>